<evidence type="ECO:0000313" key="4">
    <source>
        <dbReference type="Proteomes" id="UP000632849"/>
    </source>
</evidence>
<dbReference type="Proteomes" id="UP000632849">
    <property type="component" value="Unassembled WGS sequence"/>
</dbReference>
<dbReference type="RefSeq" id="WP_190040663.1">
    <property type="nucleotide sequence ID" value="NZ_BNBE01000001.1"/>
</dbReference>
<evidence type="ECO:0000256" key="1">
    <source>
        <dbReference type="SAM" id="SignalP"/>
    </source>
</evidence>
<dbReference type="Pfam" id="PF03372">
    <property type="entry name" value="Exo_endo_phos"/>
    <property type="match status" value="1"/>
</dbReference>
<feature type="chain" id="PRO_5039214428" description="Endonuclease/exonuclease/phosphatase domain-containing protein" evidence="1">
    <location>
        <begin position="23"/>
        <end position="357"/>
    </location>
</feature>
<feature type="signal peptide" evidence="1">
    <location>
        <begin position="1"/>
        <end position="22"/>
    </location>
</feature>
<evidence type="ECO:0000259" key="2">
    <source>
        <dbReference type="Pfam" id="PF03372"/>
    </source>
</evidence>
<comment type="caution">
    <text evidence="3">The sequence shown here is derived from an EMBL/GenBank/DDBJ whole genome shotgun (WGS) entry which is preliminary data.</text>
</comment>
<protein>
    <recommendedName>
        <fullName evidence="2">Endonuclease/exonuclease/phosphatase domain-containing protein</fullName>
    </recommendedName>
</protein>
<feature type="domain" description="Endonuclease/exonuclease/phosphatase" evidence="2">
    <location>
        <begin position="39"/>
        <end position="309"/>
    </location>
</feature>
<dbReference type="InterPro" id="IPR005135">
    <property type="entry name" value="Endo/exonuclease/phosphatase"/>
</dbReference>
<sequence>MRKTLVAGALAMVALLTNVTGAAASAQAEPEAVTYTAWTWNISGHKMNQGRTDNGLVEEAVGSIRRAENAVDFVSFNEICHSQYRSIRTALASWNPDNPSYARFQESIPAGSRDDGPGHASICGGESFGKAIFSRHELGKAEYRTFAQESGLFYLSADDVLHPVTNGLLCAPLVDRPNMKFCSVHISPVSRAATPTEEAKPYGYRQLAELRGVLDGFAAAGQTYMVAGDFNAEPYDGRLNQLYAKGVAAAEPKFSEDNYGAHRELDDLGGSCPGYGEPTSNTPETGLRCGLPLVKIDMIFVRADRLASGDYTADARTTPDCTAIRNGVLVPGTTAPCSDHRVLIGRATLLVDPPAAV</sequence>
<dbReference type="EMBL" id="BNBE01000001">
    <property type="protein sequence ID" value="GHF79952.1"/>
    <property type="molecule type" value="Genomic_DNA"/>
</dbReference>
<dbReference type="SUPFAM" id="SSF56219">
    <property type="entry name" value="DNase I-like"/>
    <property type="match status" value="1"/>
</dbReference>
<reference evidence="3" key="2">
    <citation type="submission" date="2020-09" db="EMBL/GenBank/DDBJ databases">
        <authorList>
            <person name="Sun Q."/>
            <person name="Ohkuma M."/>
        </authorList>
    </citation>
    <scope>NUCLEOTIDE SEQUENCE</scope>
    <source>
        <strain evidence="3">JCM 4122</strain>
    </source>
</reference>
<dbReference type="GO" id="GO:0003824">
    <property type="term" value="F:catalytic activity"/>
    <property type="evidence" value="ECO:0007669"/>
    <property type="project" value="InterPro"/>
</dbReference>
<gene>
    <name evidence="3" type="ORF">GCM10017667_04350</name>
</gene>
<dbReference type="Gene3D" id="3.60.10.10">
    <property type="entry name" value="Endonuclease/exonuclease/phosphatase"/>
    <property type="match status" value="1"/>
</dbReference>
<organism evidence="3 4">
    <name type="scientific">Streptomyces filamentosus</name>
    <name type="common">Streptomyces roseosporus</name>
    <dbReference type="NCBI Taxonomy" id="67294"/>
    <lineage>
        <taxon>Bacteria</taxon>
        <taxon>Bacillati</taxon>
        <taxon>Actinomycetota</taxon>
        <taxon>Actinomycetes</taxon>
        <taxon>Kitasatosporales</taxon>
        <taxon>Streptomycetaceae</taxon>
        <taxon>Streptomyces</taxon>
    </lineage>
</organism>
<proteinExistence type="predicted"/>
<evidence type="ECO:0000313" key="3">
    <source>
        <dbReference type="EMBL" id="GHF79952.1"/>
    </source>
</evidence>
<keyword evidence="1" id="KW-0732">Signal</keyword>
<accession>A0A919EHS6</accession>
<dbReference type="AlphaFoldDB" id="A0A919EHS6"/>
<keyword evidence="4" id="KW-1185">Reference proteome</keyword>
<name>A0A919EHS6_STRFL</name>
<dbReference type="InterPro" id="IPR036691">
    <property type="entry name" value="Endo/exonu/phosph_ase_sf"/>
</dbReference>
<reference evidence="3" key="1">
    <citation type="journal article" date="2014" name="Int. J. Syst. Evol. Microbiol.">
        <title>Complete genome sequence of Corynebacterium casei LMG S-19264T (=DSM 44701T), isolated from a smear-ripened cheese.</title>
        <authorList>
            <consortium name="US DOE Joint Genome Institute (JGI-PGF)"/>
            <person name="Walter F."/>
            <person name="Albersmeier A."/>
            <person name="Kalinowski J."/>
            <person name="Ruckert C."/>
        </authorList>
    </citation>
    <scope>NUCLEOTIDE SEQUENCE</scope>
    <source>
        <strain evidence="3">JCM 4122</strain>
    </source>
</reference>